<dbReference type="HOGENOM" id="CLU_013985_13_3_4"/>
<gene>
    <name evidence="2" type="ordered locus">Vapar_5784</name>
</gene>
<keyword evidence="2" id="KW-0808">Transferase</keyword>
<dbReference type="KEGG" id="vap:Vapar_5784"/>
<reference evidence="2" key="1">
    <citation type="submission" date="2009-06" db="EMBL/GenBank/DDBJ databases">
        <title>Complete sequence of chromosome 2 of Variovorax paradoxus S110.</title>
        <authorList>
            <consortium name="US DOE Joint Genome Institute"/>
            <person name="Lucas S."/>
            <person name="Copeland A."/>
            <person name="Lapidus A."/>
            <person name="Glavina del Rio T."/>
            <person name="Tice H."/>
            <person name="Bruce D."/>
            <person name="Goodwin L."/>
            <person name="Pitluck S."/>
            <person name="Chertkov O."/>
            <person name="Brettin T."/>
            <person name="Detter J.C."/>
            <person name="Han C."/>
            <person name="Larimer F."/>
            <person name="Land M."/>
            <person name="Hauser L."/>
            <person name="Kyrpides N."/>
            <person name="Ovchinnikova G."/>
            <person name="Orwin P."/>
            <person name="Leadbetter J.R."/>
            <person name="Spain J.C."/>
            <person name="Han J.I."/>
        </authorList>
    </citation>
    <scope>NUCLEOTIDE SEQUENCE</scope>
    <source>
        <strain evidence="2">S110</strain>
    </source>
</reference>
<sequence length="175" mass="19737">MQRNTEMQVVKATVGYAAEIVSVLTDATKYKLQRGDFAWGSRGPSEQEVLEQINRDEMYVVLSDCDVVGTFRLQWDDEHYWGKQPPVAAYMHGLAVKESAHGKAVGANVLTWTVQEAARQGRQYLRLDCDEKNFALCRYYERRGFIQVGERALQSGYVAALYQCETGLKNESAAA</sequence>
<dbReference type="Gene3D" id="3.40.630.30">
    <property type="match status" value="1"/>
</dbReference>
<proteinExistence type="predicted"/>
<dbReference type="SUPFAM" id="SSF55729">
    <property type="entry name" value="Acyl-CoA N-acyltransferases (Nat)"/>
    <property type="match status" value="1"/>
</dbReference>
<dbReference type="Pfam" id="PF00583">
    <property type="entry name" value="Acetyltransf_1"/>
    <property type="match status" value="1"/>
</dbReference>
<dbReference type="InterPro" id="IPR016181">
    <property type="entry name" value="Acyl_CoA_acyltransferase"/>
</dbReference>
<protein>
    <submittedName>
        <fullName evidence="2">GCN5-related N-acetyltransferase</fullName>
    </submittedName>
</protein>
<accession>C5D029</accession>
<dbReference type="GO" id="GO:0016747">
    <property type="term" value="F:acyltransferase activity, transferring groups other than amino-acyl groups"/>
    <property type="evidence" value="ECO:0007669"/>
    <property type="project" value="InterPro"/>
</dbReference>
<dbReference type="PROSITE" id="PS51186">
    <property type="entry name" value="GNAT"/>
    <property type="match status" value="1"/>
</dbReference>
<dbReference type="eggNOG" id="COG0454">
    <property type="taxonomic scope" value="Bacteria"/>
</dbReference>
<dbReference type="EMBL" id="CP001636">
    <property type="protein sequence ID" value="ACS22373.1"/>
    <property type="molecule type" value="Genomic_DNA"/>
</dbReference>
<organism evidence="2">
    <name type="scientific">Variovorax paradoxus (strain S110)</name>
    <dbReference type="NCBI Taxonomy" id="543728"/>
    <lineage>
        <taxon>Bacteria</taxon>
        <taxon>Pseudomonadati</taxon>
        <taxon>Pseudomonadota</taxon>
        <taxon>Betaproteobacteria</taxon>
        <taxon>Burkholderiales</taxon>
        <taxon>Comamonadaceae</taxon>
        <taxon>Variovorax</taxon>
    </lineage>
</organism>
<feature type="domain" description="N-acetyltransferase" evidence="1">
    <location>
        <begin position="7"/>
        <end position="167"/>
    </location>
</feature>
<evidence type="ECO:0000259" key="1">
    <source>
        <dbReference type="PROSITE" id="PS51186"/>
    </source>
</evidence>
<dbReference type="STRING" id="543728.Vapar_5784"/>
<dbReference type="AlphaFoldDB" id="C5D029"/>
<dbReference type="InterPro" id="IPR000182">
    <property type="entry name" value="GNAT_dom"/>
</dbReference>
<name>C5D029_VARPS</name>
<evidence type="ECO:0000313" key="2">
    <source>
        <dbReference type="EMBL" id="ACS22373.1"/>
    </source>
</evidence>